<dbReference type="Proteomes" id="UP000755551">
    <property type="component" value="Unassembled WGS sequence"/>
</dbReference>
<dbReference type="PANTHER" id="PTHR30408">
    <property type="entry name" value="TYPE-1 RESTRICTION ENZYME ECOKI SPECIFICITY PROTEIN"/>
    <property type="match status" value="1"/>
</dbReference>
<protein>
    <submittedName>
        <fullName evidence="2">Restriction endonuclease subunit S</fullName>
    </submittedName>
</protein>
<evidence type="ECO:0000313" key="3">
    <source>
        <dbReference type="Proteomes" id="UP000755551"/>
    </source>
</evidence>
<dbReference type="PANTHER" id="PTHR30408:SF12">
    <property type="entry name" value="TYPE I RESTRICTION ENZYME MJAVIII SPECIFICITY SUBUNIT"/>
    <property type="match status" value="1"/>
</dbReference>
<feature type="domain" description="Type I restriction modification DNA specificity" evidence="1">
    <location>
        <begin position="11"/>
        <end position="179"/>
    </location>
</feature>
<dbReference type="Pfam" id="PF01420">
    <property type="entry name" value="Methylase_S"/>
    <property type="match status" value="1"/>
</dbReference>
<dbReference type="RefSeq" id="WP_217336344.1">
    <property type="nucleotide sequence ID" value="NZ_JAHQZT010000079.1"/>
</dbReference>
<keyword evidence="3" id="KW-1185">Reference proteome</keyword>
<evidence type="ECO:0000313" key="2">
    <source>
        <dbReference type="EMBL" id="MBV0934961.1"/>
    </source>
</evidence>
<organism evidence="2 3">
    <name type="scientific">Marinobacterium weihaiense</name>
    <dbReference type="NCBI Taxonomy" id="2851016"/>
    <lineage>
        <taxon>Bacteria</taxon>
        <taxon>Pseudomonadati</taxon>
        <taxon>Pseudomonadota</taxon>
        <taxon>Gammaproteobacteria</taxon>
        <taxon>Oceanospirillales</taxon>
        <taxon>Oceanospirillaceae</taxon>
        <taxon>Marinobacterium</taxon>
    </lineage>
</organism>
<keyword evidence="2" id="KW-0540">Nuclease</keyword>
<comment type="caution">
    <text evidence="2">The sequence shown here is derived from an EMBL/GenBank/DDBJ whole genome shotgun (WGS) entry which is preliminary data.</text>
</comment>
<keyword evidence="2" id="KW-0255">Endonuclease</keyword>
<dbReference type="GO" id="GO:0004519">
    <property type="term" value="F:endonuclease activity"/>
    <property type="evidence" value="ECO:0007669"/>
    <property type="project" value="UniProtKB-KW"/>
</dbReference>
<feature type="non-terminal residue" evidence="2">
    <location>
        <position position="1"/>
    </location>
</feature>
<dbReference type="InterPro" id="IPR000055">
    <property type="entry name" value="Restrct_endonuc_typeI_TRD"/>
</dbReference>
<evidence type="ECO:0000259" key="1">
    <source>
        <dbReference type="Pfam" id="PF01420"/>
    </source>
</evidence>
<feature type="non-terminal residue" evidence="2">
    <location>
        <position position="184"/>
    </location>
</feature>
<accession>A0ABS6MGM6</accession>
<gene>
    <name evidence="2" type="ORF">KTN04_16665</name>
</gene>
<sequence>DSGVEWIGQVPEHWEVKRLRHVGRYANSGVDKKSYEDQQAVELCNYTDVYYNEFISDGMPFMQATASAHEIEQFTLKKGDVIITKDSEDPSDIGIPAFVPHDMPGVVCGYHLTMIRALNDNYGSYIHRSIQSDHTRAHFFVESPGITRYGLNQNTIGNAPVALPPPEEQAAIAATLDRETARID</sequence>
<reference evidence="2 3" key="1">
    <citation type="submission" date="2021-06" db="EMBL/GenBank/DDBJ databases">
        <title>Bacterium isolated from marine sediment.</title>
        <authorList>
            <person name="Zhu K.-L."/>
            <person name="Du Z.-J."/>
            <person name="Liang Q.-Y."/>
        </authorList>
    </citation>
    <scope>NUCLEOTIDE SEQUENCE [LARGE SCALE GENOMIC DNA]</scope>
    <source>
        <strain evidence="2 3">A346</strain>
    </source>
</reference>
<name>A0ABS6MGM6_9GAMM</name>
<dbReference type="EMBL" id="JAHQZT010000079">
    <property type="protein sequence ID" value="MBV0934961.1"/>
    <property type="molecule type" value="Genomic_DNA"/>
</dbReference>
<dbReference type="CDD" id="cd16961">
    <property type="entry name" value="RMtype1_S_TRD-CR_like"/>
    <property type="match status" value="1"/>
</dbReference>
<proteinExistence type="predicted"/>
<keyword evidence="2" id="KW-0378">Hydrolase</keyword>
<dbReference type="InterPro" id="IPR052021">
    <property type="entry name" value="Type-I_RS_S_subunit"/>
</dbReference>